<evidence type="ECO:0000313" key="15">
    <source>
        <dbReference type="Proteomes" id="UP000468828"/>
    </source>
</evidence>
<organism evidence="14 16">
    <name type="scientific">Modestobacter muralis</name>
    <dbReference type="NCBI Taxonomy" id="1608614"/>
    <lineage>
        <taxon>Bacteria</taxon>
        <taxon>Bacillati</taxon>
        <taxon>Actinomycetota</taxon>
        <taxon>Actinomycetes</taxon>
        <taxon>Geodermatophilales</taxon>
        <taxon>Geodermatophilaceae</taxon>
        <taxon>Modestobacter</taxon>
    </lineage>
</organism>
<evidence type="ECO:0000313" key="13">
    <source>
        <dbReference type="EMBL" id="NEK94037.1"/>
    </source>
</evidence>
<keyword evidence="4" id="KW-0547">Nucleotide-binding</keyword>
<evidence type="ECO:0000256" key="8">
    <source>
        <dbReference type="ARBA" id="ARBA00048679"/>
    </source>
</evidence>
<dbReference type="GO" id="GO:0045717">
    <property type="term" value="P:negative regulation of fatty acid biosynthetic process"/>
    <property type="evidence" value="ECO:0007669"/>
    <property type="project" value="UniProtKB-ARBA"/>
</dbReference>
<dbReference type="EMBL" id="JAAGWB010000014">
    <property type="protein sequence ID" value="NEN50804.1"/>
    <property type="molecule type" value="Genomic_DNA"/>
</dbReference>
<dbReference type="GO" id="GO:0005524">
    <property type="term" value="F:ATP binding"/>
    <property type="evidence" value="ECO:0007669"/>
    <property type="project" value="UniProtKB-KW"/>
</dbReference>
<dbReference type="AlphaFoldDB" id="A0A6P0H9S7"/>
<feature type="domain" description="Protein kinase" evidence="11">
    <location>
        <begin position="18"/>
        <end position="277"/>
    </location>
</feature>
<evidence type="ECO:0000256" key="4">
    <source>
        <dbReference type="ARBA" id="ARBA00022741"/>
    </source>
</evidence>
<dbReference type="FunFam" id="3.30.200.20:FF:000035">
    <property type="entry name" value="Serine/threonine protein kinase Stk1"/>
    <property type="match status" value="1"/>
</dbReference>
<evidence type="ECO:0000256" key="6">
    <source>
        <dbReference type="ARBA" id="ARBA00022840"/>
    </source>
</evidence>
<dbReference type="SMART" id="SM00740">
    <property type="entry name" value="PASTA"/>
    <property type="match status" value="4"/>
</dbReference>
<evidence type="ECO:0000256" key="10">
    <source>
        <dbReference type="SAM" id="Phobius"/>
    </source>
</evidence>
<evidence type="ECO:0000256" key="9">
    <source>
        <dbReference type="SAM" id="MobiDB-lite"/>
    </source>
</evidence>
<protein>
    <recommendedName>
        <fullName evidence="1">non-specific serine/threonine protein kinase</fullName>
        <ecNumber evidence="1">2.7.11.1</ecNumber>
    </recommendedName>
</protein>
<dbReference type="InterPro" id="IPR005543">
    <property type="entry name" value="PASTA_dom"/>
</dbReference>
<evidence type="ECO:0000313" key="14">
    <source>
        <dbReference type="EMBL" id="NEN50804.1"/>
    </source>
</evidence>
<dbReference type="SUPFAM" id="SSF54184">
    <property type="entry name" value="Penicillin-binding protein 2x (pbp-2x), c-terminal domain"/>
    <property type="match status" value="1"/>
</dbReference>
<evidence type="ECO:0000256" key="5">
    <source>
        <dbReference type="ARBA" id="ARBA00022777"/>
    </source>
</evidence>
<keyword evidence="5 14" id="KW-0418">Kinase</keyword>
<dbReference type="PANTHER" id="PTHR43289:SF34">
    <property type="entry name" value="SERINE_THREONINE-PROTEIN KINASE YBDM-RELATED"/>
    <property type="match status" value="1"/>
</dbReference>
<dbReference type="InterPro" id="IPR011009">
    <property type="entry name" value="Kinase-like_dom_sf"/>
</dbReference>
<evidence type="ECO:0000259" key="11">
    <source>
        <dbReference type="PROSITE" id="PS50011"/>
    </source>
</evidence>
<keyword evidence="15" id="KW-1185">Reference proteome</keyword>
<accession>A0A6P0H9S7</accession>
<dbReference type="Proteomes" id="UP000468828">
    <property type="component" value="Unassembled WGS sequence"/>
</dbReference>
<evidence type="ECO:0000313" key="16">
    <source>
        <dbReference type="Proteomes" id="UP000471152"/>
    </source>
</evidence>
<dbReference type="FunFam" id="1.10.510.10:FF:000021">
    <property type="entry name" value="Serine/threonine protein kinase"/>
    <property type="match status" value="1"/>
</dbReference>
<dbReference type="Gene3D" id="3.30.200.20">
    <property type="entry name" value="Phosphorylase Kinase, domain 1"/>
    <property type="match status" value="1"/>
</dbReference>
<sequence>METVVTDPVVGLVLEGRYRLEERLARGGMSTVYAATDLRLHRTVAVKVMAEHLAHDPAFVDRFTREARATAMLSHVNVVSVSDQGSDQGLVFLVMELVRGRTLRDLLQARGRLTVGEAFAVLEPVLAGLTAAHRAGIAHRDVKPENVLIATDGQVKVADFGLARAVAGTGQTSHTGGVLIGTVAYLSPEQLERGRSDARSDVYAAGVMFYELLTGHPPYVGDSALAVAYQHVHHDVPAPSAEVPGVPWQVDELVARTTRRDPGGRPLDAGAFLAELTDLRADLGLARVPVPTGRPAGDPTATLRPINRPTAPRPRHPSSPGGRHSNPVGDPRTEVFAGVRDDRGRGTTVLPGMGGGPTTAVGRARPSPVRPGVPQHIRRRRARLAVALVLLLAVTIGAVAWWLGTGRWTDVPDLVGKDRDTAIGLLQEAGLDPELGPQEFSEELPEGAVISADPAQGEAIRGTDVQLVTSKGPERFTVAGELVGQPVDQVLARLSTDLPGVTVARTDDSSADVPRDDVIAFQPAPGTELKRGDTVTVVVSSGPAPVDVPDVVGQSPEAAQSTLEQLGFTVESDTGRTASVPVGTVMAVSPGPADDPQPYGSAVTIIVSEGLPQVAVPDVIGQSREDAQRVLEEAGLVVEVQQFFGNRVIRQTPGAGETVDLGTTVTILATFG</sequence>
<evidence type="ECO:0000256" key="3">
    <source>
        <dbReference type="ARBA" id="ARBA00022679"/>
    </source>
</evidence>
<comment type="catalytic activity">
    <reaction evidence="7">
        <text>L-threonyl-[protein] + ATP = O-phospho-L-threonyl-[protein] + ADP + H(+)</text>
        <dbReference type="Rhea" id="RHEA:46608"/>
        <dbReference type="Rhea" id="RHEA-COMP:11060"/>
        <dbReference type="Rhea" id="RHEA-COMP:11605"/>
        <dbReference type="ChEBI" id="CHEBI:15378"/>
        <dbReference type="ChEBI" id="CHEBI:30013"/>
        <dbReference type="ChEBI" id="CHEBI:30616"/>
        <dbReference type="ChEBI" id="CHEBI:61977"/>
        <dbReference type="ChEBI" id="CHEBI:456216"/>
        <dbReference type="EC" id="2.7.11.1"/>
    </reaction>
</comment>
<feature type="domain" description="PASTA" evidence="12">
    <location>
        <begin position="472"/>
        <end position="541"/>
    </location>
</feature>
<keyword evidence="6" id="KW-0067">ATP-binding</keyword>
<dbReference type="InterPro" id="IPR000719">
    <property type="entry name" value="Prot_kinase_dom"/>
</dbReference>
<evidence type="ECO:0000259" key="12">
    <source>
        <dbReference type="PROSITE" id="PS51178"/>
    </source>
</evidence>
<proteinExistence type="predicted"/>
<dbReference type="CDD" id="cd06577">
    <property type="entry name" value="PASTA_pknB"/>
    <property type="match status" value="4"/>
</dbReference>
<dbReference type="Gene3D" id="3.30.10.20">
    <property type="match status" value="4"/>
</dbReference>
<dbReference type="GO" id="GO:0004674">
    <property type="term" value="F:protein serine/threonine kinase activity"/>
    <property type="evidence" value="ECO:0007669"/>
    <property type="project" value="UniProtKB-KW"/>
</dbReference>
<feature type="domain" description="PASTA" evidence="12">
    <location>
        <begin position="405"/>
        <end position="471"/>
    </location>
</feature>
<gene>
    <name evidence="14" type="primary">pknB</name>
    <name evidence="14" type="ORF">G3R41_07590</name>
    <name evidence="13" type="ORF">GCU67_07590</name>
</gene>
<dbReference type="PROSITE" id="PS50011">
    <property type="entry name" value="PROTEIN_KINASE_DOM"/>
    <property type="match status" value="1"/>
</dbReference>
<keyword evidence="2" id="KW-0723">Serine/threonine-protein kinase</keyword>
<dbReference type="Pfam" id="PF03793">
    <property type="entry name" value="PASTA"/>
    <property type="match status" value="4"/>
</dbReference>
<dbReference type="InterPro" id="IPR008271">
    <property type="entry name" value="Ser/Thr_kinase_AS"/>
</dbReference>
<evidence type="ECO:0000256" key="1">
    <source>
        <dbReference type="ARBA" id="ARBA00012513"/>
    </source>
</evidence>
<feature type="transmembrane region" description="Helical" evidence="10">
    <location>
        <begin position="384"/>
        <end position="404"/>
    </location>
</feature>
<dbReference type="Pfam" id="PF00069">
    <property type="entry name" value="Pkinase"/>
    <property type="match status" value="1"/>
</dbReference>
<dbReference type="PROSITE" id="PS00108">
    <property type="entry name" value="PROTEIN_KINASE_ST"/>
    <property type="match status" value="1"/>
</dbReference>
<feature type="region of interest" description="Disordered" evidence="9">
    <location>
        <begin position="290"/>
        <end position="373"/>
    </location>
</feature>
<evidence type="ECO:0000256" key="7">
    <source>
        <dbReference type="ARBA" id="ARBA00047899"/>
    </source>
</evidence>
<comment type="catalytic activity">
    <reaction evidence="8">
        <text>L-seryl-[protein] + ATP = O-phospho-L-seryl-[protein] + ADP + H(+)</text>
        <dbReference type="Rhea" id="RHEA:17989"/>
        <dbReference type="Rhea" id="RHEA-COMP:9863"/>
        <dbReference type="Rhea" id="RHEA-COMP:11604"/>
        <dbReference type="ChEBI" id="CHEBI:15378"/>
        <dbReference type="ChEBI" id="CHEBI:29999"/>
        <dbReference type="ChEBI" id="CHEBI:30616"/>
        <dbReference type="ChEBI" id="CHEBI:83421"/>
        <dbReference type="ChEBI" id="CHEBI:456216"/>
        <dbReference type="EC" id="2.7.11.1"/>
    </reaction>
</comment>
<dbReference type="SMART" id="SM00220">
    <property type="entry name" value="S_TKc"/>
    <property type="match status" value="1"/>
</dbReference>
<dbReference type="NCBIfam" id="NF033483">
    <property type="entry name" value="PknB_PASTA_kin"/>
    <property type="match status" value="1"/>
</dbReference>
<dbReference type="CDD" id="cd14014">
    <property type="entry name" value="STKc_PknB_like"/>
    <property type="match status" value="1"/>
</dbReference>
<reference evidence="14 16" key="2">
    <citation type="submission" date="2020-02" db="EMBL/GenBank/DDBJ databases">
        <title>The WGS of Modestobacter muralis DSM 100205.</title>
        <authorList>
            <person name="Jiang Z."/>
        </authorList>
    </citation>
    <scope>NUCLEOTIDE SEQUENCE [LARGE SCALE GENOMIC DNA]</scope>
    <source>
        <strain evidence="14 16">DSM 100205</strain>
    </source>
</reference>
<keyword evidence="3" id="KW-0808">Transferase</keyword>
<dbReference type="Proteomes" id="UP000471152">
    <property type="component" value="Unassembled WGS sequence"/>
</dbReference>
<keyword evidence="10" id="KW-1133">Transmembrane helix</keyword>
<feature type="domain" description="PASTA" evidence="12">
    <location>
        <begin position="542"/>
        <end position="609"/>
    </location>
</feature>
<dbReference type="SUPFAM" id="SSF56112">
    <property type="entry name" value="Protein kinase-like (PK-like)"/>
    <property type="match status" value="1"/>
</dbReference>
<dbReference type="PROSITE" id="PS51178">
    <property type="entry name" value="PASTA"/>
    <property type="match status" value="4"/>
</dbReference>
<dbReference type="RefSeq" id="WP_163610479.1">
    <property type="nucleotide sequence ID" value="NZ_JAAGWB010000014.1"/>
</dbReference>
<dbReference type="EMBL" id="JAAGWH010000014">
    <property type="protein sequence ID" value="NEK94037.1"/>
    <property type="molecule type" value="Genomic_DNA"/>
</dbReference>
<keyword evidence="10" id="KW-0472">Membrane</keyword>
<feature type="domain" description="PASTA" evidence="12">
    <location>
        <begin position="610"/>
        <end position="670"/>
    </location>
</feature>
<reference evidence="13 15" key="1">
    <citation type="submission" date="2020-01" db="EMBL/GenBank/DDBJ databases">
        <title>the WGS Modestobacter muralis CPCC 204518.</title>
        <authorList>
            <person name="Jiang Z."/>
        </authorList>
    </citation>
    <scope>NUCLEOTIDE SEQUENCE [LARGE SCALE GENOMIC DNA]</scope>
    <source>
        <strain evidence="13 15">DSM 100205</strain>
    </source>
</reference>
<evidence type="ECO:0000256" key="2">
    <source>
        <dbReference type="ARBA" id="ARBA00022527"/>
    </source>
</evidence>
<name>A0A6P0H9S7_9ACTN</name>
<dbReference type="PANTHER" id="PTHR43289">
    <property type="entry name" value="MITOGEN-ACTIVATED PROTEIN KINASE KINASE KINASE 20-RELATED"/>
    <property type="match status" value="1"/>
</dbReference>
<keyword evidence="10" id="KW-0812">Transmembrane</keyword>
<dbReference type="EC" id="2.7.11.1" evidence="1"/>
<comment type="caution">
    <text evidence="14">The sequence shown here is derived from an EMBL/GenBank/DDBJ whole genome shotgun (WGS) entry which is preliminary data.</text>
</comment>
<dbReference type="Gene3D" id="1.10.510.10">
    <property type="entry name" value="Transferase(Phosphotransferase) domain 1"/>
    <property type="match status" value="1"/>
</dbReference>